<dbReference type="Pfam" id="PF01575">
    <property type="entry name" value="MaoC_dehydratas"/>
    <property type="match status" value="1"/>
</dbReference>
<dbReference type="EMBL" id="JAOPJZ010000013">
    <property type="protein sequence ID" value="MCU4753108.1"/>
    <property type="molecule type" value="Genomic_DNA"/>
</dbReference>
<sequence>MELATLEPGDELPPVTIEDLQGSDMKLGAALLQDPYPPHFDERTAEEMGYPRLLNQGPFNLSYLLQCALQPAASPTALESFDTRFHAMVFEGDTVTASATVDSVRKDNTDGKPEAVTFSIELTREDGTVAVDGTATVRVPDE</sequence>
<dbReference type="SUPFAM" id="SSF54637">
    <property type="entry name" value="Thioesterase/thiol ester dehydrase-isomerase"/>
    <property type="match status" value="1"/>
</dbReference>
<comment type="caution">
    <text evidence="2">The sequence shown here is derived from an EMBL/GenBank/DDBJ whole genome shotgun (WGS) entry which is preliminary data.</text>
</comment>
<accession>A0AAP2Z9Y7</accession>
<reference evidence="2 3" key="1">
    <citation type="submission" date="2022-09" db="EMBL/GenBank/DDBJ databases">
        <title>Enrichment on poylsaccharides allowed isolation of novel metabolic and taxonomic groups of Haloarchaea.</title>
        <authorList>
            <person name="Sorokin D.Y."/>
            <person name="Elcheninov A.G."/>
            <person name="Khizhniak T.V."/>
            <person name="Kolganova T.V."/>
            <person name="Kublanov I.V."/>
        </authorList>
    </citation>
    <scope>NUCLEOTIDE SEQUENCE [LARGE SCALE GENOMIC DNA]</scope>
    <source>
        <strain evidence="2 3">AArc-curdl1</strain>
    </source>
</reference>
<keyword evidence="3" id="KW-1185">Reference proteome</keyword>
<gene>
    <name evidence="2" type="ORF">OB919_14170</name>
</gene>
<evidence type="ECO:0000313" key="3">
    <source>
        <dbReference type="Proteomes" id="UP001321047"/>
    </source>
</evidence>
<evidence type="ECO:0000259" key="1">
    <source>
        <dbReference type="Pfam" id="PF01575"/>
    </source>
</evidence>
<organism evidence="2 3">
    <name type="scientific">Natronosalvus hydrolyticus</name>
    <dbReference type="NCBI Taxonomy" id="2979988"/>
    <lineage>
        <taxon>Archaea</taxon>
        <taxon>Methanobacteriati</taxon>
        <taxon>Methanobacteriota</taxon>
        <taxon>Stenosarchaea group</taxon>
        <taxon>Halobacteria</taxon>
        <taxon>Halobacteriales</taxon>
        <taxon>Natrialbaceae</taxon>
        <taxon>Natronosalvus</taxon>
    </lineage>
</organism>
<proteinExistence type="predicted"/>
<dbReference type="InterPro" id="IPR002539">
    <property type="entry name" value="MaoC-like_dom"/>
</dbReference>
<evidence type="ECO:0000313" key="2">
    <source>
        <dbReference type="EMBL" id="MCU4753108.1"/>
    </source>
</evidence>
<dbReference type="CDD" id="cd03441">
    <property type="entry name" value="R_hydratase_like"/>
    <property type="match status" value="1"/>
</dbReference>
<name>A0AAP2Z9Y7_9EURY</name>
<dbReference type="Proteomes" id="UP001321047">
    <property type="component" value="Unassembled WGS sequence"/>
</dbReference>
<feature type="domain" description="MaoC-like" evidence="1">
    <location>
        <begin position="24"/>
        <end position="108"/>
    </location>
</feature>
<dbReference type="Gene3D" id="3.10.129.10">
    <property type="entry name" value="Hotdog Thioesterase"/>
    <property type="match status" value="1"/>
</dbReference>
<protein>
    <submittedName>
        <fullName evidence="2">MaoC family dehydratase</fullName>
    </submittedName>
</protein>
<dbReference type="InterPro" id="IPR029069">
    <property type="entry name" value="HotDog_dom_sf"/>
</dbReference>
<dbReference type="AlphaFoldDB" id="A0AAP2Z9Y7"/>
<dbReference type="RefSeq" id="WP_342809433.1">
    <property type="nucleotide sequence ID" value="NZ_JAOPJZ010000013.1"/>
</dbReference>